<feature type="region of interest" description="Disordered" evidence="1">
    <location>
        <begin position="205"/>
        <end position="240"/>
    </location>
</feature>
<feature type="compositionally biased region" description="Basic and acidic residues" evidence="1">
    <location>
        <begin position="1"/>
        <end position="18"/>
    </location>
</feature>
<evidence type="ECO:0000313" key="4">
    <source>
        <dbReference type="Proteomes" id="UP000199705"/>
    </source>
</evidence>
<keyword evidence="2" id="KW-0472">Membrane</keyword>
<dbReference type="Proteomes" id="UP000199705">
    <property type="component" value="Unassembled WGS sequence"/>
</dbReference>
<keyword evidence="2" id="KW-1133">Transmembrane helix</keyword>
<reference evidence="4" key="1">
    <citation type="submission" date="2016-10" db="EMBL/GenBank/DDBJ databases">
        <authorList>
            <person name="Varghese N."/>
            <person name="Submissions S."/>
        </authorList>
    </citation>
    <scope>NUCLEOTIDE SEQUENCE [LARGE SCALE GENOMIC DNA]</scope>
    <source>
        <strain evidence="4">Gh-67</strain>
    </source>
</reference>
<protein>
    <submittedName>
        <fullName evidence="3">Uncharacterized protein</fullName>
    </submittedName>
</protein>
<accession>A0A1G8B7P9</accession>
<feature type="region of interest" description="Disordered" evidence="1">
    <location>
        <begin position="1"/>
        <end position="20"/>
    </location>
</feature>
<feature type="compositionally biased region" description="Low complexity" evidence="1">
    <location>
        <begin position="220"/>
        <end position="240"/>
    </location>
</feature>
<feature type="transmembrane region" description="Helical" evidence="2">
    <location>
        <begin position="242"/>
        <end position="262"/>
    </location>
</feature>
<evidence type="ECO:0000256" key="2">
    <source>
        <dbReference type="SAM" id="Phobius"/>
    </source>
</evidence>
<evidence type="ECO:0000256" key="1">
    <source>
        <dbReference type="SAM" id="MobiDB-lite"/>
    </source>
</evidence>
<dbReference type="RefSeq" id="WP_091169391.1">
    <property type="nucleotide sequence ID" value="NZ_FNCG01000008.1"/>
</dbReference>
<keyword evidence="4" id="KW-1185">Reference proteome</keyword>
<evidence type="ECO:0000313" key="3">
    <source>
        <dbReference type="EMBL" id="SDH29216.1"/>
    </source>
</evidence>
<gene>
    <name evidence="3" type="ORF">SAMN05192573_108123</name>
</gene>
<sequence>MNADDNERAEQGEKKKINGQDYSVVGDNVYEKNFWGNWKPVDDSQVRAEAGEQKEIDRQSYSQVGNTVYEKNLWGKWKEVTNEQDRAKAGNLNNVDRSDYSSVGDSTYRKNFFGNWEKIEDPQERAKAGDIKQINRIDYSVTGDTVYRKNFFGNWETVEDKQERAEAGNLHHHNRIQYSTVGNQIYRKNFFGNWEEISTKEAPEAVQAAANKQSSRSRPGYSGSENYSSHSSPGNSDTSGSGSSIIVIIAVIAAIAIGYALFHHSEPPAPTVVQQQPVYNDAPVPQQEAVPEEPATTPAVVDSGHVGFLISCDYCGPFRVYEDTVFLGTVPDRRFAAGRVCGSPDVLTIAETTGDHIFTIKTSAGESWQQTVKVTLGDCVMIDAEQPPVTTNRPDPLENVPIATDMRIVSPEEHSSFDFPRYTDVSWTPMGETDNYEIELQLADKPYDYTATSFSTMPYANQGIYPTTGTSITVQGMGKQVHRLRVRAIKNGQIIAVTSWRYFNYNN</sequence>
<keyword evidence="2" id="KW-0812">Transmembrane</keyword>
<organism evidence="3 4">
    <name type="scientific">Mucilaginibacter gossypii</name>
    <dbReference type="NCBI Taxonomy" id="551996"/>
    <lineage>
        <taxon>Bacteria</taxon>
        <taxon>Pseudomonadati</taxon>
        <taxon>Bacteroidota</taxon>
        <taxon>Sphingobacteriia</taxon>
        <taxon>Sphingobacteriales</taxon>
        <taxon>Sphingobacteriaceae</taxon>
        <taxon>Mucilaginibacter</taxon>
    </lineage>
</organism>
<dbReference type="EMBL" id="FNCG01000008">
    <property type="protein sequence ID" value="SDH29216.1"/>
    <property type="molecule type" value="Genomic_DNA"/>
</dbReference>
<proteinExistence type="predicted"/>
<dbReference type="AlphaFoldDB" id="A0A1G8B7P9"/>
<name>A0A1G8B7P9_9SPHI</name>